<dbReference type="FunFam" id="2.10.25.10:FF:000041">
    <property type="entry name" value="matrilin-2 isoform X1"/>
    <property type="match status" value="9"/>
</dbReference>
<reference evidence="10 11" key="1">
    <citation type="submission" date="2018-10" db="EMBL/GenBank/DDBJ databases">
        <title>Genome assembly for a Yunnan-Guizhou Plateau 3E fish, Anabarilius grahami (Regan), and its evolutionary and genetic applications.</title>
        <authorList>
            <person name="Jiang W."/>
        </authorList>
    </citation>
    <scope>NUCLEOTIDE SEQUENCE [LARGE SCALE GENOMIC DNA]</scope>
    <source>
        <strain evidence="10">AG-KIZ</strain>
        <tissue evidence="10">Muscle</tissue>
    </source>
</reference>
<evidence type="ECO:0000256" key="5">
    <source>
        <dbReference type="ARBA" id="ARBA00022737"/>
    </source>
</evidence>
<dbReference type="Gene3D" id="1.20.5.30">
    <property type="match status" value="1"/>
</dbReference>
<dbReference type="GO" id="GO:0048731">
    <property type="term" value="P:system development"/>
    <property type="evidence" value="ECO:0007669"/>
    <property type="project" value="UniProtKB-ARBA"/>
</dbReference>
<dbReference type="PANTHER" id="PTHR24020:SF87">
    <property type="entry name" value="COLLAGEN ALPHA-1(VI) CHAIN-LIKE"/>
    <property type="match status" value="1"/>
</dbReference>
<evidence type="ECO:0000256" key="3">
    <source>
        <dbReference type="ARBA" id="ARBA00022536"/>
    </source>
</evidence>
<dbReference type="InterPro" id="IPR050525">
    <property type="entry name" value="ECM_Assembly_Org"/>
</dbReference>
<comment type="subcellular location">
    <subcellularLocation>
        <location evidence="1">Secreted</location>
    </subcellularLocation>
</comment>
<dbReference type="PANTHER" id="PTHR24020">
    <property type="entry name" value="COLLAGEN ALPHA"/>
    <property type="match status" value="1"/>
</dbReference>
<dbReference type="InterPro" id="IPR036465">
    <property type="entry name" value="vWFA_dom_sf"/>
</dbReference>
<organism evidence="10 11">
    <name type="scientific">Anabarilius grahami</name>
    <name type="common">Kanglang fish</name>
    <name type="synonym">Barilius grahami</name>
    <dbReference type="NCBI Taxonomy" id="495550"/>
    <lineage>
        <taxon>Eukaryota</taxon>
        <taxon>Metazoa</taxon>
        <taxon>Chordata</taxon>
        <taxon>Craniata</taxon>
        <taxon>Vertebrata</taxon>
        <taxon>Euteleostomi</taxon>
        <taxon>Actinopterygii</taxon>
        <taxon>Neopterygii</taxon>
        <taxon>Teleostei</taxon>
        <taxon>Ostariophysi</taxon>
        <taxon>Cypriniformes</taxon>
        <taxon>Xenocyprididae</taxon>
        <taxon>Xenocypridinae</taxon>
        <taxon>Xenocypridinae incertae sedis</taxon>
        <taxon>Anabarilius</taxon>
    </lineage>
</organism>
<evidence type="ECO:0000313" key="10">
    <source>
        <dbReference type="EMBL" id="ROK31219.1"/>
    </source>
</evidence>
<evidence type="ECO:0000256" key="6">
    <source>
        <dbReference type="ARBA" id="ARBA00023054"/>
    </source>
</evidence>
<dbReference type="SMART" id="SM00327">
    <property type="entry name" value="VWA"/>
    <property type="match status" value="2"/>
</dbReference>
<feature type="domain" description="VWFA" evidence="9">
    <location>
        <begin position="113"/>
        <end position="289"/>
    </location>
</feature>
<dbReference type="Pfam" id="PF00092">
    <property type="entry name" value="VWA"/>
    <property type="match status" value="2"/>
</dbReference>
<keyword evidence="6" id="KW-0175">Coiled coil</keyword>
<sequence length="1047" mass="116324">MTHSTILCPSDSDNPYQALGEANPFVKVKVTDSTQFTAPMSQTLLFSSNYFTQRLNSEPVVISASGIFTAKLGLCRRNMTHVLVYVGVLIAIMAATEARPKSAEPKCKSGPVDLVFIIDGSRSVRPHEFETMRKFMIDIIHELDIGLESTRVGVVQYSSQVQNVFSLKAFSKPAQMVKAINEIIPLAQGTMTGLAIRYTMNVAFSAEEGARPNVPHVAVIVTDGRPQDRVAEVAAAARESGIEIYAIGVARADMTSLRAMASPPFEDHVFLVESFDLIHQFGLQFQDKLCVKDLCLESDHGCEHICESSPGSYHCLCLPGYTLNEDGKTCTPIDLCAEGKHDCEQICIASPGSFTCDCDTGYTLNDDKRTCTMIDYCSFGNDSCEHECVSVLNGFNCRCNEGYSLNDDLKTCTMIDYCSFGNDSCEHECVSVLQSFYCRCREGYTLNEDETTCTMIDYCSFGNDSCEHECVSVLNGFHCRCNDGYSLNEDMKTCTMIDYCSFGNDSCEHECVSVLKGFHCHCNDGYSLNDDKKTCTMIDYCSFGNDSCEHECVSVLKGFYCICNEGYSLNDDKKTCTMIDYCSFGNDSCEHECVSVLKGFHCICNDGYSLNDDKKTCTMIDYCSFGNDSCEHECVSVLKGFNCHCNEGYSLNDDLKTCSMIDYCSFGNDSCEHECVSVLKGFNCRCKDGYTLNDDKKTCTMIDYCSFGNHSCDHHCVGVLNGFYCRCNEGYTLQEDGKTCQSDNLCNTVEHGCEHQCVSVPGSYHCICLEGHVLQDDGKTCGTCRSSNIDLVLLIDGSKSVRPQNFELVKQFVNQVVDQLDVSPKGTRVGLVQYSSRVRTEFPLSMYQTKEEIKKAVMNVDYMEKGTMTGLALKHMVENSFTEADGARPAEKNIPRVGLVFTDGRSQDDIQEWAKKAKEAGITMYAVGVGKAVEDELRDIASDPVEKHFFYTADFTAISQIAENLKLNVCAAESQGEIEVKDPCACESLVEFQQVTMSTLDQLNQKHILYIFTTGPLNSMLSFQHMQLHHATPFFCSLVLFKKQKNH</sequence>
<dbReference type="Pfam" id="PF14670">
    <property type="entry name" value="FXa_inhibition"/>
    <property type="match status" value="3"/>
</dbReference>
<dbReference type="Pfam" id="PF10393">
    <property type="entry name" value="Matrilin_ccoil"/>
    <property type="match status" value="1"/>
</dbReference>
<dbReference type="PROSITE" id="PS01186">
    <property type="entry name" value="EGF_2"/>
    <property type="match status" value="11"/>
</dbReference>
<dbReference type="InterPro" id="IPR036337">
    <property type="entry name" value="Matrilin_CC_sf"/>
</dbReference>
<dbReference type="Pfam" id="PF07645">
    <property type="entry name" value="EGF_CA"/>
    <property type="match status" value="2"/>
</dbReference>
<evidence type="ECO:0000256" key="4">
    <source>
        <dbReference type="ARBA" id="ARBA00022729"/>
    </source>
</evidence>
<dbReference type="InterPro" id="IPR001881">
    <property type="entry name" value="EGF-like_Ca-bd_dom"/>
</dbReference>
<dbReference type="FunFam" id="2.10.25.10:FF:000126">
    <property type="entry name" value="Matrilin 3"/>
    <property type="match status" value="2"/>
</dbReference>
<dbReference type="InterPro" id="IPR049883">
    <property type="entry name" value="NOTCH1_EGF-like"/>
</dbReference>
<keyword evidence="7" id="KW-1015">Disulfide bond</keyword>
<dbReference type="Proteomes" id="UP000281406">
    <property type="component" value="Unassembled WGS sequence"/>
</dbReference>
<keyword evidence="4" id="KW-0732">Signal</keyword>
<comment type="caution">
    <text evidence="10">The sequence shown here is derived from an EMBL/GenBank/DDBJ whole genome shotgun (WGS) entry which is preliminary data.</text>
</comment>
<dbReference type="InterPro" id="IPR019466">
    <property type="entry name" value="Matrilin_CC_trimer"/>
</dbReference>
<keyword evidence="11" id="KW-1185">Reference proteome</keyword>
<dbReference type="PRINTS" id="PR00453">
    <property type="entry name" value="VWFADOMAIN"/>
</dbReference>
<dbReference type="InterPro" id="IPR026823">
    <property type="entry name" value="cEGF"/>
</dbReference>
<gene>
    <name evidence="10" type="ORF">DPX16_4170</name>
</gene>
<dbReference type="SMART" id="SM00181">
    <property type="entry name" value="EGF"/>
    <property type="match status" value="12"/>
</dbReference>
<proteinExistence type="predicted"/>
<feature type="domain" description="VWFA" evidence="9">
    <location>
        <begin position="790"/>
        <end position="965"/>
    </location>
</feature>
<evidence type="ECO:0000256" key="2">
    <source>
        <dbReference type="ARBA" id="ARBA00022525"/>
    </source>
</evidence>
<dbReference type="Gene3D" id="2.10.25.10">
    <property type="entry name" value="Laminin"/>
    <property type="match status" value="12"/>
</dbReference>
<evidence type="ECO:0000256" key="1">
    <source>
        <dbReference type="ARBA" id="ARBA00004613"/>
    </source>
</evidence>
<dbReference type="FunFam" id="3.40.50.410:FF:000004">
    <property type="entry name" value="collagen alpha-6(VI) chain"/>
    <property type="match status" value="2"/>
</dbReference>
<dbReference type="SMART" id="SM00179">
    <property type="entry name" value="EGF_CA"/>
    <property type="match status" value="12"/>
</dbReference>
<dbReference type="InterPro" id="IPR000742">
    <property type="entry name" value="EGF"/>
</dbReference>
<dbReference type="GO" id="GO:0005509">
    <property type="term" value="F:calcium ion binding"/>
    <property type="evidence" value="ECO:0007669"/>
    <property type="project" value="InterPro"/>
</dbReference>
<keyword evidence="3" id="KW-0245">EGF-like domain</keyword>
<evidence type="ECO:0000256" key="7">
    <source>
        <dbReference type="ARBA" id="ARBA00023157"/>
    </source>
</evidence>
<dbReference type="AlphaFoldDB" id="A0A3N0XYL5"/>
<keyword evidence="8" id="KW-0325">Glycoprotein</keyword>
<dbReference type="SUPFAM" id="SSF58002">
    <property type="entry name" value="Chicken cartilage matrix protein"/>
    <property type="match status" value="1"/>
</dbReference>
<dbReference type="GO" id="GO:0005576">
    <property type="term" value="C:extracellular region"/>
    <property type="evidence" value="ECO:0007669"/>
    <property type="project" value="UniProtKB-SubCell"/>
</dbReference>
<dbReference type="Gene3D" id="3.40.50.410">
    <property type="entry name" value="von Willebrand factor, type A domain"/>
    <property type="match status" value="2"/>
</dbReference>
<dbReference type="EMBL" id="RJVU01057277">
    <property type="protein sequence ID" value="ROK31219.1"/>
    <property type="molecule type" value="Genomic_DNA"/>
</dbReference>
<evidence type="ECO:0000313" key="11">
    <source>
        <dbReference type="Proteomes" id="UP000281406"/>
    </source>
</evidence>
<keyword evidence="2" id="KW-0964">Secreted</keyword>
<dbReference type="SMART" id="SM01279">
    <property type="entry name" value="Matrilin_ccoil"/>
    <property type="match status" value="1"/>
</dbReference>
<dbReference type="Pfam" id="PF12661">
    <property type="entry name" value="hEGF"/>
    <property type="match status" value="2"/>
</dbReference>
<dbReference type="InterPro" id="IPR013032">
    <property type="entry name" value="EGF-like_CS"/>
</dbReference>
<dbReference type="SUPFAM" id="SSF57184">
    <property type="entry name" value="Growth factor receptor domain"/>
    <property type="match status" value="4"/>
</dbReference>
<dbReference type="InterPro" id="IPR002035">
    <property type="entry name" value="VWF_A"/>
</dbReference>
<evidence type="ECO:0000259" key="9">
    <source>
        <dbReference type="PROSITE" id="PS50234"/>
    </source>
</evidence>
<dbReference type="InterPro" id="IPR009030">
    <property type="entry name" value="Growth_fac_rcpt_cys_sf"/>
</dbReference>
<dbReference type="Pfam" id="PF12662">
    <property type="entry name" value="cEGF"/>
    <property type="match status" value="2"/>
</dbReference>
<dbReference type="SUPFAM" id="SSF53300">
    <property type="entry name" value="vWA-like"/>
    <property type="match status" value="2"/>
</dbReference>
<keyword evidence="5" id="KW-0677">Repeat</keyword>
<dbReference type="OrthoDB" id="6022609at2759"/>
<evidence type="ECO:0000256" key="8">
    <source>
        <dbReference type="ARBA" id="ARBA00023180"/>
    </source>
</evidence>
<accession>A0A3N0XYL5</accession>
<name>A0A3N0XYL5_ANAGA</name>
<dbReference type="PROSITE" id="PS50234">
    <property type="entry name" value="VWFA"/>
    <property type="match status" value="2"/>
</dbReference>
<protein>
    <submittedName>
        <fullName evidence="10">Matrilin-2</fullName>
    </submittedName>
</protein>